<evidence type="ECO:0000313" key="11">
    <source>
        <dbReference type="Proteomes" id="UP000265614"/>
    </source>
</evidence>
<organism evidence="10 11">
    <name type="scientific">Vallicoccus soli</name>
    <dbReference type="NCBI Taxonomy" id="2339232"/>
    <lineage>
        <taxon>Bacteria</taxon>
        <taxon>Bacillati</taxon>
        <taxon>Actinomycetota</taxon>
        <taxon>Actinomycetes</taxon>
        <taxon>Motilibacterales</taxon>
        <taxon>Vallicoccaceae</taxon>
        <taxon>Vallicoccus</taxon>
    </lineage>
</organism>
<dbReference type="PANTHER" id="PTHR23513:SF11">
    <property type="entry name" value="STAPHYLOFERRIN A TRANSPORTER"/>
    <property type="match status" value="1"/>
</dbReference>
<keyword evidence="5 8" id="KW-1133">Transmembrane helix</keyword>
<dbReference type="Proteomes" id="UP000265614">
    <property type="component" value="Unassembled WGS sequence"/>
</dbReference>
<keyword evidence="6 8" id="KW-0472">Membrane</keyword>
<feature type="domain" description="Major facilitator superfamily (MFS) profile" evidence="9">
    <location>
        <begin position="32"/>
        <end position="419"/>
    </location>
</feature>
<feature type="transmembrane region" description="Helical" evidence="8">
    <location>
        <begin position="331"/>
        <end position="353"/>
    </location>
</feature>
<feature type="transmembrane region" description="Helical" evidence="8">
    <location>
        <begin position="244"/>
        <end position="265"/>
    </location>
</feature>
<evidence type="ECO:0000256" key="6">
    <source>
        <dbReference type="ARBA" id="ARBA00023136"/>
    </source>
</evidence>
<dbReference type="InterPro" id="IPR010290">
    <property type="entry name" value="TM_effector"/>
</dbReference>
<dbReference type="Pfam" id="PF05977">
    <property type="entry name" value="MFS_3"/>
    <property type="match status" value="1"/>
</dbReference>
<feature type="transmembrane region" description="Helical" evidence="8">
    <location>
        <begin position="307"/>
        <end position="325"/>
    </location>
</feature>
<evidence type="ECO:0000259" key="9">
    <source>
        <dbReference type="PROSITE" id="PS50850"/>
    </source>
</evidence>
<feature type="transmembrane region" description="Helical" evidence="8">
    <location>
        <begin position="190"/>
        <end position="210"/>
    </location>
</feature>
<feature type="region of interest" description="Disordered" evidence="7">
    <location>
        <begin position="1"/>
        <end position="21"/>
    </location>
</feature>
<dbReference type="GO" id="GO:0022857">
    <property type="term" value="F:transmembrane transporter activity"/>
    <property type="evidence" value="ECO:0007669"/>
    <property type="project" value="InterPro"/>
</dbReference>
<dbReference type="RefSeq" id="WP_119948709.1">
    <property type="nucleotide sequence ID" value="NZ_QZEZ01000001.1"/>
</dbReference>
<evidence type="ECO:0000313" key="10">
    <source>
        <dbReference type="EMBL" id="RJK97783.1"/>
    </source>
</evidence>
<dbReference type="Gene3D" id="1.20.1250.20">
    <property type="entry name" value="MFS general substrate transporter like domains"/>
    <property type="match status" value="1"/>
</dbReference>
<feature type="transmembrane region" description="Helical" evidence="8">
    <location>
        <begin position="125"/>
        <end position="145"/>
    </location>
</feature>
<comment type="caution">
    <text evidence="10">The sequence shown here is derived from an EMBL/GenBank/DDBJ whole genome shotgun (WGS) entry which is preliminary data.</text>
</comment>
<evidence type="ECO:0000256" key="2">
    <source>
        <dbReference type="ARBA" id="ARBA00022448"/>
    </source>
</evidence>
<dbReference type="AlphaFoldDB" id="A0A3A3Z491"/>
<dbReference type="PROSITE" id="PS50850">
    <property type="entry name" value="MFS"/>
    <property type="match status" value="1"/>
</dbReference>
<comment type="subcellular location">
    <subcellularLocation>
        <location evidence="1">Cell membrane</location>
        <topology evidence="1">Multi-pass membrane protein</topology>
    </subcellularLocation>
</comment>
<accession>A0A3A3Z491</accession>
<keyword evidence="11" id="KW-1185">Reference proteome</keyword>
<keyword evidence="3" id="KW-1003">Cell membrane</keyword>
<feature type="transmembrane region" description="Helical" evidence="8">
    <location>
        <begin position="277"/>
        <end position="295"/>
    </location>
</feature>
<dbReference type="SUPFAM" id="SSF103473">
    <property type="entry name" value="MFS general substrate transporter"/>
    <property type="match status" value="1"/>
</dbReference>
<evidence type="ECO:0000256" key="5">
    <source>
        <dbReference type="ARBA" id="ARBA00022989"/>
    </source>
</evidence>
<evidence type="ECO:0000256" key="7">
    <source>
        <dbReference type="SAM" id="MobiDB-lite"/>
    </source>
</evidence>
<dbReference type="OrthoDB" id="9775268at2"/>
<protein>
    <submittedName>
        <fullName evidence="10">MFS transporter</fullName>
    </submittedName>
</protein>
<evidence type="ECO:0000256" key="1">
    <source>
        <dbReference type="ARBA" id="ARBA00004651"/>
    </source>
</evidence>
<proteinExistence type="predicted"/>
<evidence type="ECO:0000256" key="8">
    <source>
        <dbReference type="SAM" id="Phobius"/>
    </source>
</evidence>
<gene>
    <name evidence="10" type="ORF">D5H78_01965</name>
</gene>
<evidence type="ECO:0000256" key="4">
    <source>
        <dbReference type="ARBA" id="ARBA00022692"/>
    </source>
</evidence>
<keyword evidence="2" id="KW-0813">Transport</keyword>
<dbReference type="InterPro" id="IPR036259">
    <property type="entry name" value="MFS_trans_sf"/>
</dbReference>
<dbReference type="PANTHER" id="PTHR23513">
    <property type="entry name" value="INTEGRAL MEMBRANE EFFLUX PROTEIN-RELATED"/>
    <property type="match status" value="1"/>
</dbReference>
<feature type="transmembrane region" description="Helical" evidence="8">
    <location>
        <begin position="393"/>
        <end position="414"/>
    </location>
</feature>
<sequence>MTTPTVPAADPPPPAPGTLDGGGPWAPLAQPVFRALWLATLFSNVGTWMQTVGAQLLLVDRPNASTLVALVQTASTLPVVLLALPAGVLADSFDRRRMLLAVQAYMALVGIALTVLIALDRMGPSTLLLLTFALGVGTALTAPTYQSLIPELVPRGMLASASALGAVSMNLARAVGPAVAGLLITHIGTAAVFGLNALSFTVFVGVLLAWRRPPVEDVPQRERFVPALRAGGRYVRHSPVTRRLLLRVVLFILPAVALWALLPVVAAQQLGLGSSGYGVLLAALGIGAVLGVVVLPRIRARISPNAVIGLSTALFAVATAVLVLVDSLPVVLLALLPAGGAWVGVLSTMNATLQLFLPGWVRARGLAVYQITFFGSQAAGSFAWGLAADRFGLVRTFLAAAALLALGGASVLWWPLRRAGGGRAPAIYWQEPQLVIDPDPDVGPVLVTSTYDVPEEAEEAFLEAMVPVRRARQRTGAYRWQLYRDGEVPHRFVEAYLVGSWEEHLRQHQGRMTESDAAADQRARSLAVREPEAHHLFPALRRPRAPH</sequence>
<dbReference type="GO" id="GO:0005886">
    <property type="term" value="C:plasma membrane"/>
    <property type="evidence" value="ECO:0007669"/>
    <property type="project" value="UniProtKB-SubCell"/>
</dbReference>
<feature type="transmembrane region" description="Helical" evidence="8">
    <location>
        <begin position="365"/>
        <end position="387"/>
    </location>
</feature>
<keyword evidence="4 8" id="KW-0812">Transmembrane</keyword>
<feature type="transmembrane region" description="Helical" evidence="8">
    <location>
        <begin position="98"/>
        <end position="119"/>
    </location>
</feature>
<name>A0A3A3Z491_9ACTN</name>
<dbReference type="EMBL" id="QZEZ01000001">
    <property type="protein sequence ID" value="RJK97783.1"/>
    <property type="molecule type" value="Genomic_DNA"/>
</dbReference>
<reference evidence="10 11" key="1">
    <citation type="submission" date="2018-09" db="EMBL/GenBank/DDBJ databases">
        <title>YIM 75000 draft genome.</title>
        <authorList>
            <person name="Tang S."/>
            <person name="Feng Y."/>
        </authorList>
    </citation>
    <scope>NUCLEOTIDE SEQUENCE [LARGE SCALE GENOMIC DNA]</scope>
    <source>
        <strain evidence="10 11">YIM 75000</strain>
    </source>
</reference>
<feature type="transmembrane region" description="Helical" evidence="8">
    <location>
        <begin position="35"/>
        <end position="58"/>
    </location>
</feature>
<feature type="transmembrane region" description="Helical" evidence="8">
    <location>
        <begin position="64"/>
        <end position="86"/>
    </location>
</feature>
<dbReference type="CDD" id="cd06173">
    <property type="entry name" value="MFS_MefA_like"/>
    <property type="match status" value="1"/>
</dbReference>
<dbReference type="InterPro" id="IPR020846">
    <property type="entry name" value="MFS_dom"/>
</dbReference>
<evidence type="ECO:0000256" key="3">
    <source>
        <dbReference type="ARBA" id="ARBA00022475"/>
    </source>
</evidence>